<dbReference type="EMBL" id="BAWF01000073">
    <property type="protein sequence ID" value="GAF49257.1"/>
    <property type="molecule type" value="Genomic_DNA"/>
</dbReference>
<dbReference type="PROSITE" id="PS00687">
    <property type="entry name" value="ALDEHYDE_DEHYDR_GLU"/>
    <property type="match status" value="1"/>
</dbReference>
<evidence type="ECO:0000259" key="5">
    <source>
        <dbReference type="Pfam" id="PF00171"/>
    </source>
</evidence>
<dbReference type="InterPro" id="IPR029510">
    <property type="entry name" value="Ald_DH_CS_GLU"/>
</dbReference>
<keyword evidence="7" id="KW-1185">Reference proteome</keyword>
<dbReference type="AlphaFoldDB" id="X0QCE1"/>
<dbReference type="SUPFAM" id="SSF53720">
    <property type="entry name" value="ALDH-like"/>
    <property type="match status" value="1"/>
</dbReference>
<comment type="caution">
    <text evidence="6">The sequence shown here is derived from an EMBL/GenBank/DDBJ whole genome shotgun (WGS) entry which is preliminary data.</text>
</comment>
<dbReference type="InterPro" id="IPR016161">
    <property type="entry name" value="Ald_DH/histidinol_DH"/>
</dbReference>
<dbReference type="Pfam" id="PF00171">
    <property type="entry name" value="Aldedh"/>
    <property type="match status" value="1"/>
</dbReference>
<dbReference type="PANTHER" id="PTHR42804:SF1">
    <property type="entry name" value="ALDEHYDE DEHYDROGENASE-RELATED"/>
    <property type="match status" value="1"/>
</dbReference>
<organism evidence="6 7">
    <name type="scientific">Rhodococcus wratislaviensis NBRC 100605</name>
    <dbReference type="NCBI Taxonomy" id="1219028"/>
    <lineage>
        <taxon>Bacteria</taxon>
        <taxon>Bacillati</taxon>
        <taxon>Actinomycetota</taxon>
        <taxon>Actinomycetes</taxon>
        <taxon>Mycobacteriales</taxon>
        <taxon>Nocardiaceae</taxon>
        <taxon>Rhodococcus</taxon>
    </lineage>
</organism>
<dbReference type="InterPro" id="IPR016162">
    <property type="entry name" value="Ald_DH_N"/>
</dbReference>
<dbReference type="Gene3D" id="3.40.605.10">
    <property type="entry name" value="Aldehyde Dehydrogenase, Chain A, domain 1"/>
    <property type="match status" value="1"/>
</dbReference>
<keyword evidence="2 4" id="KW-0560">Oxidoreductase</keyword>
<dbReference type="InterPro" id="IPR015590">
    <property type="entry name" value="Aldehyde_DH_dom"/>
</dbReference>
<evidence type="ECO:0000256" key="3">
    <source>
        <dbReference type="PROSITE-ProRule" id="PRU10007"/>
    </source>
</evidence>
<evidence type="ECO:0000256" key="4">
    <source>
        <dbReference type="RuleBase" id="RU003345"/>
    </source>
</evidence>
<dbReference type="InterPro" id="IPR016163">
    <property type="entry name" value="Ald_DH_C"/>
</dbReference>
<evidence type="ECO:0000256" key="2">
    <source>
        <dbReference type="ARBA" id="ARBA00023002"/>
    </source>
</evidence>
<dbReference type="Proteomes" id="UP000019491">
    <property type="component" value="Unassembled WGS sequence"/>
</dbReference>
<feature type="domain" description="Aldehyde dehydrogenase" evidence="5">
    <location>
        <begin position="23"/>
        <end position="477"/>
    </location>
</feature>
<comment type="similarity">
    <text evidence="1 4">Belongs to the aldehyde dehydrogenase family.</text>
</comment>
<dbReference type="PANTHER" id="PTHR42804">
    <property type="entry name" value="ALDEHYDE DEHYDROGENASE"/>
    <property type="match status" value="1"/>
</dbReference>
<feature type="active site" evidence="3">
    <location>
        <position position="253"/>
    </location>
</feature>
<dbReference type="RefSeq" id="WP_037240686.1">
    <property type="nucleotide sequence ID" value="NZ_BAWF01000073.1"/>
</dbReference>
<evidence type="ECO:0000313" key="7">
    <source>
        <dbReference type="Proteomes" id="UP000019491"/>
    </source>
</evidence>
<protein>
    <submittedName>
        <fullName evidence="6">Putative aldehyde dehydrogenase</fullName>
    </submittedName>
</protein>
<dbReference type="Gene3D" id="3.40.309.10">
    <property type="entry name" value="Aldehyde Dehydrogenase, Chain A, domain 2"/>
    <property type="match status" value="1"/>
</dbReference>
<name>X0QCE1_RHOWR</name>
<dbReference type="GO" id="GO:0016620">
    <property type="term" value="F:oxidoreductase activity, acting on the aldehyde or oxo group of donors, NAD or NADP as acceptor"/>
    <property type="evidence" value="ECO:0007669"/>
    <property type="project" value="InterPro"/>
</dbReference>
<dbReference type="OrthoDB" id="6882680at2"/>
<dbReference type="FunFam" id="3.40.605.10:FF:000007">
    <property type="entry name" value="NAD/NADP-dependent betaine aldehyde dehydrogenase"/>
    <property type="match status" value="1"/>
</dbReference>
<proteinExistence type="inferred from homology"/>
<evidence type="ECO:0000313" key="6">
    <source>
        <dbReference type="EMBL" id="GAF49257.1"/>
    </source>
</evidence>
<sequence>MSNSYDAFFYGGVWNSPVAGAGVIEVISASTEEVIGSVPDPSTADVDAAVEAAREAFESPSGWSNWPVDKRADAMERLAGILEKHHETFGRLVSAQNGMPIKESAAGEAWSGPYMLRYYASLIREKPLEEERALGGRTILVRSEPAGVVAAIVPWNFPLGIAFMKLAPALAAGCTVVLKPSRETVLDAYLVAQCVAEAGLPPGVVNILPGGREIGAYLVGHPDVDLVTFTGSTAGGRSVARTCAELLRPVSLELGGKSAAIVLEDADLAALSSQFIYATMNNNGQTCWLSTRILVPRQRFAEFTDVITDIVASRTVGDALDEKTEIGPMSSATHRDRVEGYMKTALAGGARATIGGGRPQGQDRGWFVEPTVFVDVDNSSVIAREEVFGPVLCVIPYDGVEDAIAQANDSNYGLGGTVWTADEDRGVDIARRIRTGSVGINGYQGDLGAPFGGVKDSGIGRALGPEGLQTYQVLKSVFPQPDK</sequence>
<gene>
    <name evidence="6" type="ORF">RW1_073_00060</name>
</gene>
<evidence type="ECO:0000256" key="1">
    <source>
        <dbReference type="ARBA" id="ARBA00009986"/>
    </source>
</evidence>
<reference evidence="6 7" key="1">
    <citation type="submission" date="2014-02" db="EMBL/GenBank/DDBJ databases">
        <title>Whole genome shotgun sequence of Rhodococcus wratislaviensis NBRC 100605.</title>
        <authorList>
            <person name="Hosoyama A."/>
            <person name="Tsuchikane K."/>
            <person name="Yoshida I."/>
            <person name="Ohji S."/>
            <person name="Ichikawa N."/>
            <person name="Yamazoe A."/>
            <person name="Fujita N."/>
        </authorList>
    </citation>
    <scope>NUCLEOTIDE SEQUENCE [LARGE SCALE GENOMIC DNA]</scope>
    <source>
        <strain evidence="6 7">NBRC 100605</strain>
    </source>
</reference>
<accession>X0QCE1</accession>
<dbReference type="CDD" id="cd07139">
    <property type="entry name" value="ALDH_AldA-Rv0768"/>
    <property type="match status" value="1"/>
</dbReference>